<dbReference type="AlphaFoldDB" id="A0AAD7B3I6"/>
<evidence type="ECO:0000313" key="2">
    <source>
        <dbReference type="EMBL" id="KAJ7609662.1"/>
    </source>
</evidence>
<reference evidence="2" key="1">
    <citation type="submission" date="2023-03" db="EMBL/GenBank/DDBJ databases">
        <title>Massive genome expansion in bonnet fungi (Mycena s.s.) driven by repeated elements and novel gene families across ecological guilds.</title>
        <authorList>
            <consortium name="Lawrence Berkeley National Laboratory"/>
            <person name="Harder C.B."/>
            <person name="Miyauchi S."/>
            <person name="Viragh M."/>
            <person name="Kuo A."/>
            <person name="Thoen E."/>
            <person name="Andreopoulos B."/>
            <person name="Lu D."/>
            <person name="Skrede I."/>
            <person name="Drula E."/>
            <person name="Henrissat B."/>
            <person name="Morin E."/>
            <person name="Kohler A."/>
            <person name="Barry K."/>
            <person name="LaButti K."/>
            <person name="Morin E."/>
            <person name="Salamov A."/>
            <person name="Lipzen A."/>
            <person name="Mereny Z."/>
            <person name="Hegedus B."/>
            <person name="Baldrian P."/>
            <person name="Stursova M."/>
            <person name="Weitz H."/>
            <person name="Taylor A."/>
            <person name="Grigoriev I.V."/>
            <person name="Nagy L.G."/>
            <person name="Martin F."/>
            <person name="Kauserud H."/>
        </authorList>
    </citation>
    <scope>NUCLEOTIDE SEQUENCE</scope>
    <source>
        <strain evidence="2">9284</strain>
    </source>
</reference>
<feature type="compositionally biased region" description="Basic and acidic residues" evidence="1">
    <location>
        <begin position="91"/>
        <end position="111"/>
    </location>
</feature>
<feature type="region of interest" description="Disordered" evidence="1">
    <location>
        <begin position="91"/>
        <end position="117"/>
    </location>
</feature>
<dbReference type="Proteomes" id="UP001221142">
    <property type="component" value="Unassembled WGS sequence"/>
</dbReference>
<comment type="caution">
    <text evidence="2">The sequence shown here is derived from an EMBL/GenBank/DDBJ whole genome shotgun (WGS) entry which is preliminary data.</text>
</comment>
<keyword evidence="3" id="KW-1185">Reference proteome</keyword>
<organism evidence="2 3">
    <name type="scientific">Roridomyces roridus</name>
    <dbReference type="NCBI Taxonomy" id="1738132"/>
    <lineage>
        <taxon>Eukaryota</taxon>
        <taxon>Fungi</taxon>
        <taxon>Dikarya</taxon>
        <taxon>Basidiomycota</taxon>
        <taxon>Agaricomycotina</taxon>
        <taxon>Agaricomycetes</taxon>
        <taxon>Agaricomycetidae</taxon>
        <taxon>Agaricales</taxon>
        <taxon>Marasmiineae</taxon>
        <taxon>Mycenaceae</taxon>
        <taxon>Roridomyces</taxon>
    </lineage>
</organism>
<evidence type="ECO:0000313" key="3">
    <source>
        <dbReference type="Proteomes" id="UP001221142"/>
    </source>
</evidence>
<gene>
    <name evidence="2" type="ORF">FB45DRAFT_1010395</name>
</gene>
<proteinExistence type="predicted"/>
<accession>A0AAD7B3I6</accession>
<sequence>MQSKPKTRAQWIDIKQMVSGLSKEEIDEAGGLDGIRESFRPVLAEELEYLHKTERLIKKYIPELRDRHKSGIECNPALNLETVISLPRTEAEAHSAVKDEAAQGGDSDRGSPRRILSRRQLIPRVSSTVKEKGRLGRDGDGVEEKSKEAWATRLHPLHRLDSVLDLKVGMVEFEPTGDRPCGPWLRPVNSVYVIIHSPASSAVIDFCQPGFLLSQDLSARNGRRGYVSPIHSGPYARTPTTRIVSPLSVCARTPAVVDTLQPLPQLILGSALLLLRCC</sequence>
<dbReference type="EMBL" id="JARKIF010000039">
    <property type="protein sequence ID" value="KAJ7609662.1"/>
    <property type="molecule type" value="Genomic_DNA"/>
</dbReference>
<protein>
    <submittedName>
        <fullName evidence="2">Uncharacterized protein</fullName>
    </submittedName>
</protein>
<name>A0AAD7B3I6_9AGAR</name>
<evidence type="ECO:0000256" key="1">
    <source>
        <dbReference type="SAM" id="MobiDB-lite"/>
    </source>
</evidence>